<evidence type="ECO:0000259" key="6">
    <source>
        <dbReference type="PROSITE" id="PS50262"/>
    </source>
</evidence>
<keyword evidence="2 5" id="KW-0812">Transmembrane</keyword>
<evidence type="ECO:0000256" key="4">
    <source>
        <dbReference type="ARBA" id="ARBA00023136"/>
    </source>
</evidence>
<name>A0A5S6PN91_BRUMA</name>
<evidence type="ECO:0000256" key="5">
    <source>
        <dbReference type="SAM" id="Phobius"/>
    </source>
</evidence>
<dbReference type="Gene3D" id="1.20.1070.10">
    <property type="entry name" value="Rhodopsin 7-helix transmembrane proteins"/>
    <property type="match status" value="1"/>
</dbReference>
<evidence type="ECO:0000256" key="3">
    <source>
        <dbReference type="ARBA" id="ARBA00022989"/>
    </source>
</evidence>
<organism evidence="7 8">
    <name type="scientific">Brugia malayi</name>
    <name type="common">Filarial nematode worm</name>
    <dbReference type="NCBI Taxonomy" id="6279"/>
    <lineage>
        <taxon>Eukaryota</taxon>
        <taxon>Metazoa</taxon>
        <taxon>Ecdysozoa</taxon>
        <taxon>Nematoda</taxon>
        <taxon>Chromadorea</taxon>
        <taxon>Rhabditida</taxon>
        <taxon>Spirurina</taxon>
        <taxon>Spiruromorpha</taxon>
        <taxon>Filarioidea</taxon>
        <taxon>Onchocercidae</taxon>
        <taxon>Brugia</taxon>
    </lineage>
</organism>
<dbReference type="WBParaSite" id="Bm4583.1">
    <property type="protein sequence ID" value="Bm4583.1"/>
    <property type="gene ID" value="WBGene00224844"/>
</dbReference>
<feature type="transmembrane region" description="Helical" evidence="5">
    <location>
        <begin position="54"/>
        <end position="79"/>
    </location>
</feature>
<dbReference type="AlphaFoldDB" id="A0A5S6PN91"/>
<proteinExistence type="predicted"/>
<feature type="transmembrane region" description="Helical" evidence="5">
    <location>
        <begin position="136"/>
        <end position="163"/>
    </location>
</feature>
<protein>
    <recommendedName>
        <fullName evidence="6">G-protein coupled receptors family 1 profile domain-containing protein</fullName>
    </recommendedName>
</protein>
<reference evidence="8" key="2">
    <citation type="submission" date="2019-12" db="UniProtKB">
        <authorList>
            <consortium name="WormBaseParasite"/>
        </authorList>
    </citation>
    <scope>IDENTIFICATION</scope>
</reference>
<dbReference type="InterPro" id="IPR000276">
    <property type="entry name" value="GPCR_Rhodpsn"/>
</dbReference>
<feature type="domain" description="G-protein coupled receptors family 1 profile" evidence="6">
    <location>
        <begin position="33"/>
        <end position="222"/>
    </location>
</feature>
<feature type="transmembrane region" description="Helical" evidence="5">
    <location>
        <begin position="91"/>
        <end position="115"/>
    </location>
</feature>
<keyword evidence="3 5" id="KW-1133">Transmembrane helix</keyword>
<dbReference type="InterPro" id="IPR017452">
    <property type="entry name" value="GPCR_Rhodpsn_7TM"/>
</dbReference>
<dbReference type="SUPFAM" id="SSF81321">
    <property type="entry name" value="Family A G protein-coupled receptor-like"/>
    <property type="match status" value="1"/>
</dbReference>
<dbReference type="PANTHER" id="PTHR23017">
    <property type="entry name" value="SERPENTINE RECEPTOR, CLASS X"/>
    <property type="match status" value="1"/>
</dbReference>
<dbReference type="Proteomes" id="UP000006672">
    <property type="component" value="Unassembled WGS sequence"/>
</dbReference>
<dbReference type="PROSITE" id="PS50262">
    <property type="entry name" value="G_PROTEIN_RECEP_F1_2"/>
    <property type="match status" value="1"/>
</dbReference>
<comment type="subcellular location">
    <subcellularLocation>
        <location evidence="1">Membrane</location>
    </subcellularLocation>
</comment>
<dbReference type="GO" id="GO:0004930">
    <property type="term" value="F:G protein-coupled receptor activity"/>
    <property type="evidence" value="ECO:0007669"/>
    <property type="project" value="InterPro"/>
</dbReference>
<keyword evidence="4 5" id="KW-0472">Membrane</keyword>
<evidence type="ECO:0000313" key="7">
    <source>
        <dbReference type="Proteomes" id="UP000006672"/>
    </source>
</evidence>
<keyword evidence="7" id="KW-1185">Reference proteome</keyword>
<feature type="transmembrane region" description="Helical" evidence="5">
    <location>
        <begin position="183"/>
        <end position="206"/>
    </location>
</feature>
<evidence type="ECO:0000313" key="8">
    <source>
        <dbReference type="WBParaSite" id="Bm4583.1"/>
    </source>
</evidence>
<accession>A0A5S6PN91</accession>
<dbReference type="GO" id="GO:0016020">
    <property type="term" value="C:membrane"/>
    <property type="evidence" value="ECO:0007669"/>
    <property type="project" value="UniProtKB-SubCell"/>
</dbReference>
<dbReference type="Pfam" id="PF10328">
    <property type="entry name" value="7TM_GPCR_Srx"/>
    <property type="match status" value="1"/>
</dbReference>
<dbReference type="InterPro" id="IPR019430">
    <property type="entry name" value="7TM_GPCR_serpentine_rcpt_Srx"/>
</dbReference>
<evidence type="ECO:0000256" key="2">
    <source>
        <dbReference type="ARBA" id="ARBA00022692"/>
    </source>
</evidence>
<dbReference type="PROSITE" id="PS00237">
    <property type="entry name" value="G_PROTEIN_RECEP_F1_1"/>
    <property type="match status" value="1"/>
</dbReference>
<reference evidence="7" key="1">
    <citation type="journal article" date="2007" name="Science">
        <title>Draft genome of the filarial nematode parasite Brugia malayi.</title>
        <authorList>
            <person name="Ghedin E."/>
            <person name="Wang S."/>
            <person name="Spiro D."/>
            <person name="Caler E."/>
            <person name="Zhao Q."/>
            <person name="Crabtree J."/>
            <person name="Allen J.E."/>
            <person name="Delcher A.L."/>
            <person name="Guiliano D.B."/>
            <person name="Miranda-Saavedra D."/>
            <person name="Angiuoli S.V."/>
            <person name="Creasy T."/>
            <person name="Amedeo P."/>
            <person name="Haas B."/>
            <person name="El-Sayed N.M."/>
            <person name="Wortman J.R."/>
            <person name="Feldblyum T."/>
            <person name="Tallon L."/>
            <person name="Schatz M."/>
            <person name="Shumway M."/>
            <person name="Koo H."/>
            <person name="Salzberg S.L."/>
            <person name="Schobel S."/>
            <person name="Pertea M."/>
            <person name="Pop M."/>
            <person name="White O."/>
            <person name="Barton G.J."/>
            <person name="Carlow C.K."/>
            <person name="Crawford M.J."/>
            <person name="Daub J."/>
            <person name="Dimmic M.W."/>
            <person name="Estes C.F."/>
            <person name="Foster J.M."/>
            <person name="Ganatra M."/>
            <person name="Gregory W.F."/>
            <person name="Johnson N.M."/>
            <person name="Jin J."/>
            <person name="Komuniecki R."/>
            <person name="Korf I."/>
            <person name="Kumar S."/>
            <person name="Laney S."/>
            <person name="Li B.W."/>
            <person name="Li W."/>
            <person name="Lindblom T.H."/>
            <person name="Lustigman S."/>
            <person name="Ma D."/>
            <person name="Maina C.V."/>
            <person name="Martin D.M."/>
            <person name="McCarter J.P."/>
            <person name="McReynolds L."/>
            <person name="Mitreva M."/>
            <person name="Nutman T.B."/>
            <person name="Parkinson J."/>
            <person name="Peregrin-Alvarez J.M."/>
            <person name="Poole C."/>
            <person name="Ren Q."/>
            <person name="Saunders L."/>
            <person name="Sluder A.E."/>
            <person name="Smith K."/>
            <person name="Stanke M."/>
            <person name="Unnasch T.R."/>
            <person name="Ware J."/>
            <person name="Wei A.D."/>
            <person name="Weil G."/>
            <person name="Williams D.J."/>
            <person name="Zhang Y."/>
            <person name="Williams S.A."/>
            <person name="Fraser-Liggett C."/>
            <person name="Slatko B."/>
            <person name="Blaxter M.L."/>
            <person name="Scott A.L."/>
        </authorList>
    </citation>
    <scope>NUCLEOTIDE SEQUENCE</scope>
    <source>
        <strain evidence="7">FR3</strain>
    </source>
</reference>
<sequence length="222" mass="25114">MNYSKKIQFHFEFNVKFYLISTLKQVSLFGFISNGLSLHLTITNSHFRNAYGTLCTAILLCNIQTMAVILIWGAVVLLTNSRELSSQTSPIALIPGCFANVSFYGSLLLNLLIAVNRYCALTHPLKYHSFWSVQKARIAAIIAYFLGFLPCFPSIFEPCTLIFNMELDLRWSYSNTSCGYINSMFDLIFCISTLTTAGCINFITLFRIRNYSKVTIHGCLIN</sequence>
<dbReference type="PANTHER" id="PTHR23017:SF3">
    <property type="entry name" value="G-PROTEIN COUPLED RECEPTORS FAMILY 1 PROFILE DOMAIN-CONTAINING PROTEIN"/>
    <property type="match status" value="1"/>
</dbReference>
<evidence type="ECO:0000256" key="1">
    <source>
        <dbReference type="ARBA" id="ARBA00004370"/>
    </source>
</evidence>